<feature type="signal peptide" evidence="6">
    <location>
        <begin position="1"/>
        <end position="27"/>
    </location>
</feature>
<dbReference type="PANTHER" id="PTHR43547">
    <property type="entry name" value="TWO-COMPONENT HISTIDINE KINASE"/>
    <property type="match status" value="1"/>
</dbReference>
<keyword evidence="3" id="KW-0597">Phosphoprotein</keyword>
<reference evidence="8" key="1">
    <citation type="submission" date="2023-06" db="EMBL/GenBank/DDBJ databases">
        <title>Cytophagales bacterium Strain LB-30, isolated from soil.</title>
        <authorList>
            <person name="Liu B."/>
        </authorList>
    </citation>
    <scope>NUCLEOTIDE SEQUENCE</scope>
    <source>
        <strain evidence="8">LB-30</strain>
    </source>
</reference>
<evidence type="ECO:0000256" key="1">
    <source>
        <dbReference type="ARBA" id="ARBA00000085"/>
    </source>
</evidence>
<dbReference type="EMBL" id="JAUHJS010000001">
    <property type="protein sequence ID" value="MDN4164006.1"/>
    <property type="molecule type" value="Genomic_DNA"/>
</dbReference>
<accession>A0ABT8F196</accession>
<dbReference type="PRINTS" id="PR00344">
    <property type="entry name" value="BCTRLSENSOR"/>
</dbReference>
<organism evidence="8 9">
    <name type="scientific">Shiella aurantiaca</name>
    <dbReference type="NCBI Taxonomy" id="3058365"/>
    <lineage>
        <taxon>Bacteria</taxon>
        <taxon>Pseudomonadati</taxon>
        <taxon>Bacteroidota</taxon>
        <taxon>Cytophagia</taxon>
        <taxon>Cytophagales</taxon>
        <taxon>Shiellaceae</taxon>
        <taxon>Shiella</taxon>
    </lineage>
</organism>
<dbReference type="Gene3D" id="1.10.287.130">
    <property type="match status" value="1"/>
</dbReference>
<dbReference type="PROSITE" id="PS50109">
    <property type="entry name" value="HIS_KIN"/>
    <property type="match status" value="1"/>
</dbReference>
<evidence type="ECO:0000256" key="3">
    <source>
        <dbReference type="ARBA" id="ARBA00022553"/>
    </source>
</evidence>
<dbReference type="InterPro" id="IPR003661">
    <property type="entry name" value="HisK_dim/P_dom"/>
</dbReference>
<dbReference type="InterPro" id="IPR005467">
    <property type="entry name" value="His_kinase_dom"/>
</dbReference>
<dbReference type="Pfam" id="PF02518">
    <property type="entry name" value="HATPase_c"/>
    <property type="match status" value="1"/>
</dbReference>
<dbReference type="RefSeq" id="WP_320002535.1">
    <property type="nucleotide sequence ID" value="NZ_JAUHJS010000001.1"/>
</dbReference>
<dbReference type="Pfam" id="PF00512">
    <property type="entry name" value="HisKA"/>
    <property type="match status" value="1"/>
</dbReference>
<dbReference type="SUPFAM" id="SSF47384">
    <property type="entry name" value="Homodimeric domain of signal transducing histidine kinase"/>
    <property type="match status" value="1"/>
</dbReference>
<dbReference type="InterPro" id="IPR015943">
    <property type="entry name" value="WD40/YVTN_repeat-like_dom_sf"/>
</dbReference>
<evidence type="ECO:0000256" key="6">
    <source>
        <dbReference type="SAM" id="SignalP"/>
    </source>
</evidence>
<dbReference type="SMART" id="SM00387">
    <property type="entry name" value="HATPase_c"/>
    <property type="match status" value="1"/>
</dbReference>
<evidence type="ECO:0000256" key="4">
    <source>
        <dbReference type="SAM" id="Coils"/>
    </source>
</evidence>
<dbReference type="Pfam" id="PF07495">
    <property type="entry name" value="Y_Y_Y"/>
    <property type="match status" value="1"/>
</dbReference>
<feature type="chain" id="PRO_5046863541" description="histidine kinase" evidence="6">
    <location>
        <begin position="28"/>
        <end position="1095"/>
    </location>
</feature>
<evidence type="ECO:0000256" key="5">
    <source>
        <dbReference type="SAM" id="Phobius"/>
    </source>
</evidence>
<protein>
    <recommendedName>
        <fullName evidence="2">histidine kinase</fullName>
        <ecNumber evidence="2">2.7.13.3</ecNumber>
    </recommendedName>
</protein>
<dbReference type="InterPro" id="IPR011123">
    <property type="entry name" value="Y_Y_Y"/>
</dbReference>
<dbReference type="InterPro" id="IPR036097">
    <property type="entry name" value="HisK_dim/P_sf"/>
</dbReference>
<sequence>MCNKPLTILPCFLVLIALWSFSPRAFAQGLDPSKSLEQYNYAHWDAEKGLPSNAVRHFIQSYDGYLWLGSFDGITRFDGASFTNYQMGNTEGMLDNSIYYIYQDLDSTLWFASRGGGIVHKKGNDFTSYTTEHGLPDNTTNTIIRYKGKLWVGTRGGLVVNDTDTTFSKQGVPEEIAKARIEFLFIDKNENLWVGTLDKGLFRWMSDTLIHYHDRNILHSNRVNGMQQATDGSFLIATNNGFTILNEKGEDQSYFTTNGLEDDIVTAVYQDSKGTVWLGTVSGLQRFRNGRFESFKSENILSYAIIEEIKEDREGNLWVSTYRDGITKINNGKFVNYSLANEPSAIVHAIIQKSENEFYLVYEQYITLLDRSTGNQNRIQFPKGMLTSVFKSAFLDSKNNLWICTRDGLIQMLANGSFKKYVMRDGLANSSTRMAVEDRQGAIWIGTDNGLSRFSNGRFETFDKTNGLSDNQIHDLAIDKEGRLVIGTDNGLNVYENGSFTHYFESDGLASNTVFRIYFDKEGVAWIGGNKGITRFKNGSFQSLGKKEGLHSDVVFQVIEDELFFLWCTTNTGVFKVAKTEINDYFDGYRKQVNSIYYGKHDGMKSKDCTALGSGIRATDGTIWFPTLQGAEVVNPISIEVNTLRPPVAIEKIKTEDFEVINPRRVVIIPPGQNELYIKYTALSFVAPELNEFEFMLEGFDKEWRHPKNLIRETLYTNVPPGTYTFKLRASNNDRVWNEEGVSLEVVILPFFYQTLAFKLLSALVLMLLVSGIYYVRVNALKRSKQHLEFLVMERTAEILKQKDEIEAQKSEIEAQRDVIEERNKFMQEAQVTIEEQNKKLEATNQELEGKINERTAKLQHAYEDLIAVNTELDNFVYKVSHDLRGPIATIMGLCNLAQVEINDELAQNYIGMMSRTAGSMNSIIHKLLSLNTMKATAIHPTKVNLKHEVKFVISRFFPNVTAIEEANIQLDMDQNLQIVTDKSLLHIIVENLLSNAIKYTQPGKKPNIQIAARLEKADELTLWFRDEGVGIQKEYFDNIFKMFFIGTEKKEGHGLGLYAVKMAITKLGGSISLRSELHQFTEFEVRIPINTVLE</sequence>
<dbReference type="EC" id="2.7.13.3" evidence="2"/>
<feature type="transmembrane region" description="Helical" evidence="5">
    <location>
        <begin position="756"/>
        <end position="776"/>
    </location>
</feature>
<dbReference type="SMART" id="SM00388">
    <property type="entry name" value="HisKA"/>
    <property type="match status" value="1"/>
</dbReference>
<proteinExistence type="predicted"/>
<dbReference type="SUPFAM" id="SSF55874">
    <property type="entry name" value="ATPase domain of HSP90 chaperone/DNA topoisomerase II/histidine kinase"/>
    <property type="match status" value="1"/>
</dbReference>
<dbReference type="SUPFAM" id="SSF63829">
    <property type="entry name" value="Calcium-dependent phosphotriesterase"/>
    <property type="match status" value="3"/>
</dbReference>
<evidence type="ECO:0000259" key="7">
    <source>
        <dbReference type="PROSITE" id="PS50109"/>
    </source>
</evidence>
<keyword evidence="5" id="KW-0472">Membrane</keyword>
<keyword evidence="5" id="KW-1133">Transmembrane helix</keyword>
<evidence type="ECO:0000313" key="9">
    <source>
        <dbReference type="Proteomes" id="UP001168552"/>
    </source>
</evidence>
<keyword evidence="5" id="KW-0812">Transmembrane</keyword>
<dbReference type="InterPro" id="IPR003594">
    <property type="entry name" value="HATPase_dom"/>
</dbReference>
<name>A0ABT8F196_9BACT</name>
<dbReference type="Gene3D" id="2.130.10.10">
    <property type="entry name" value="YVTN repeat-like/Quinoprotein amine dehydrogenase"/>
    <property type="match status" value="3"/>
</dbReference>
<gene>
    <name evidence="8" type="ORF">QWY31_00755</name>
</gene>
<keyword evidence="4" id="KW-0175">Coiled coil</keyword>
<dbReference type="Proteomes" id="UP001168552">
    <property type="component" value="Unassembled WGS sequence"/>
</dbReference>
<keyword evidence="6" id="KW-0732">Signal</keyword>
<dbReference type="Pfam" id="PF07494">
    <property type="entry name" value="Reg_prop"/>
    <property type="match status" value="2"/>
</dbReference>
<dbReference type="InterPro" id="IPR013783">
    <property type="entry name" value="Ig-like_fold"/>
</dbReference>
<keyword evidence="9" id="KW-1185">Reference proteome</keyword>
<dbReference type="Gene3D" id="3.30.565.10">
    <property type="entry name" value="Histidine kinase-like ATPase, C-terminal domain"/>
    <property type="match status" value="1"/>
</dbReference>
<dbReference type="Gene3D" id="2.60.40.10">
    <property type="entry name" value="Immunoglobulins"/>
    <property type="match status" value="1"/>
</dbReference>
<dbReference type="CDD" id="cd00082">
    <property type="entry name" value="HisKA"/>
    <property type="match status" value="1"/>
</dbReference>
<dbReference type="InterPro" id="IPR004358">
    <property type="entry name" value="Sig_transdc_His_kin-like_C"/>
</dbReference>
<evidence type="ECO:0000313" key="8">
    <source>
        <dbReference type="EMBL" id="MDN4164006.1"/>
    </source>
</evidence>
<dbReference type="PANTHER" id="PTHR43547:SF2">
    <property type="entry name" value="HYBRID SIGNAL TRANSDUCTION HISTIDINE KINASE C"/>
    <property type="match status" value="1"/>
</dbReference>
<dbReference type="InterPro" id="IPR011110">
    <property type="entry name" value="Reg_prop"/>
</dbReference>
<feature type="domain" description="Histidine kinase" evidence="7">
    <location>
        <begin position="879"/>
        <end position="1092"/>
    </location>
</feature>
<comment type="caution">
    <text evidence="8">The sequence shown here is derived from an EMBL/GenBank/DDBJ whole genome shotgun (WGS) entry which is preliminary data.</text>
</comment>
<dbReference type="InterPro" id="IPR036890">
    <property type="entry name" value="HATPase_C_sf"/>
</dbReference>
<comment type="catalytic activity">
    <reaction evidence="1">
        <text>ATP + protein L-histidine = ADP + protein N-phospho-L-histidine.</text>
        <dbReference type="EC" id="2.7.13.3"/>
    </reaction>
</comment>
<feature type="coiled-coil region" evidence="4">
    <location>
        <begin position="796"/>
        <end position="858"/>
    </location>
</feature>
<evidence type="ECO:0000256" key="2">
    <source>
        <dbReference type="ARBA" id="ARBA00012438"/>
    </source>
</evidence>